<dbReference type="PANTHER" id="PTHR43163:SF6">
    <property type="entry name" value="DIPEPTIDE TRANSPORT SYSTEM PERMEASE PROTEIN DPPB-RELATED"/>
    <property type="match status" value="1"/>
</dbReference>
<proteinExistence type="inferred from homology"/>
<evidence type="ECO:0000313" key="10">
    <source>
        <dbReference type="Proteomes" id="UP000029585"/>
    </source>
</evidence>
<comment type="similarity">
    <text evidence="7">Belongs to the binding-protein-dependent transport system permease family.</text>
</comment>
<dbReference type="Proteomes" id="UP000029585">
    <property type="component" value="Unassembled WGS sequence"/>
</dbReference>
<organism evidence="9 10">
    <name type="scientific">Flavonifractor plautii 1_3_50AFAA</name>
    <dbReference type="NCBI Taxonomy" id="742738"/>
    <lineage>
        <taxon>Bacteria</taxon>
        <taxon>Bacillati</taxon>
        <taxon>Bacillota</taxon>
        <taxon>Clostridia</taxon>
        <taxon>Eubacteriales</taxon>
        <taxon>Oscillospiraceae</taxon>
        <taxon>Flavonifractor</taxon>
    </lineage>
</organism>
<dbReference type="SUPFAM" id="SSF161098">
    <property type="entry name" value="MetI-like"/>
    <property type="match status" value="1"/>
</dbReference>
<feature type="transmembrane region" description="Helical" evidence="7">
    <location>
        <begin position="179"/>
        <end position="203"/>
    </location>
</feature>
<dbReference type="GO" id="GO:0005886">
    <property type="term" value="C:plasma membrane"/>
    <property type="evidence" value="ECO:0007669"/>
    <property type="project" value="UniProtKB-SubCell"/>
</dbReference>
<accession>A0A096DDG0</accession>
<keyword evidence="4 7" id="KW-0812">Transmembrane</keyword>
<dbReference type="Gene3D" id="1.10.3720.10">
    <property type="entry name" value="MetI-like"/>
    <property type="match status" value="1"/>
</dbReference>
<feature type="domain" description="ABC transmembrane type-1" evidence="8">
    <location>
        <begin position="102"/>
        <end position="299"/>
    </location>
</feature>
<feature type="transmembrane region" description="Helical" evidence="7">
    <location>
        <begin position="137"/>
        <end position="159"/>
    </location>
</feature>
<dbReference type="RefSeq" id="WP_044940933.1">
    <property type="nucleotide sequence ID" value="NZ_KN174163.1"/>
</dbReference>
<evidence type="ECO:0000256" key="1">
    <source>
        <dbReference type="ARBA" id="ARBA00004651"/>
    </source>
</evidence>
<evidence type="ECO:0000256" key="2">
    <source>
        <dbReference type="ARBA" id="ARBA00022448"/>
    </source>
</evidence>
<protein>
    <recommendedName>
        <fullName evidence="8">ABC transmembrane type-1 domain-containing protein</fullName>
    </recommendedName>
</protein>
<comment type="caution">
    <text evidence="9">The sequence shown here is derived from an EMBL/GenBank/DDBJ whole genome shotgun (WGS) entry which is preliminary data.</text>
</comment>
<evidence type="ECO:0000313" key="9">
    <source>
        <dbReference type="EMBL" id="KGF55564.1"/>
    </source>
</evidence>
<feature type="transmembrane region" description="Helical" evidence="7">
    <location>
        <begin position="12"/>
        <end position="31"/>
    </location>
</feature>
<dbReference type="Pfam" id="PF19300">
    <property type="entry name" value="BPD_transp_1_N"/>
    <property type="match status" value="1"/>
</dbReference>
<dbReference type="InterPro" id="IPR035906">
    <property type="entry name" value="MetI-like_sf"/>
</dbReference>
<keyword evidence="6 7" id="KW-0472">Membrane</keyword>
<dbReference type="HOGENOM" id="CLU_036879_0_2_9"/>
<dbReference type="AlphaFoldDB" id="A0A096DDG0"/>
<evidence type="ECO:0000256" key="7">
    <source>
        <dbReference type="RuleBase" id="RU363032"/>
    </source>
</evidence>
<dbReference type="Pfam" id="PF00528">
    <property type="entry name" value="BPD_transp_1"/>
    <property type="match status" value="1"/>
</dbReference>
<evidence type="ECO:0000256" key="5">
    <source>
        <dbReference type="ARBA" id="ARBA00022989"/>
    </source>
</evidence>
<dbReference type="PANTHER" id="PTHR43163">
    <property type="entry name" value="DIPEPTIDE TRANSPORT SYSTEM PERMEASE PROTEIN DPPB-RELATED"/>
    <property type="match status" value="1"/>
</dbReference>
<sequence length="317" mass="34658">MAQRTRRYLIRRAVVVLLTLFAVTLLSFLLMRLSPIDPATAYVKRNSAVVTQEQIDEARVMLGLDKPLPVQYFDWVVDALHMDFGISLGTGNPVTEELAKTVPVTLTVVAYSAVIMSLGVLGVGMLGYLWRQKAGGMILSFLTMIGISVPGFYLGTAFIDLFAVRLGWISVSGNSGFARYFPVALCLSVLGICFYGQMLAASLEREMEQDYAMYLRCRGLREGRILLFHAFPHAVVDLLPSFAQMLGLCLANAAIVERVFSLSGLGYLIIDAVVKRDSPVIHAAVLVLALTLVLLDTAAELLQYGLRSDMRAVGGRA</sequence>
<comment type="subcellular location">
    <subcellularLocation>
        <location evidence="1 7">Cell membrane</location>
        <topology evidence="1 7">Multi-pass membrane protein</topology>
    </subcellularLocation>
</comment>
<dbReference type="eggNOG" id="COG0601">
    <property type="taxonomic scope" value="Bacteria"/>
</dbReference>
<dbReference type="PROSITE" id="PS50928">
    <property type="entry name" value="ABC_TM1"/>
    <property type="match status" value="1"/>
</dbReference>
<evidence type="ECO:0000256" key="6">
    <source>
        <dbReference type="ARBA" id="ARBA00023136"/>
    </source>
</evidence>
<keyword evidence="2 7" id="KW-0813">Transport</keyword>
<keyword evidence="3" id="KW-1003">Cell membrane</keyword>
<dbReference type="PATRIC" id="fig|742738.3.peg.1929"/>
<name>A0A096DDG0_FLAPL</name>
<reference evidence="9 10" key="1">
    <citation type="submission" date="2011-08" db="EMBL/GenBank/DDBJ databases">
        <title>The Genome Sequence of Clostridium orbiscindens 1_3_50AFAA.</title>
        <authorList>
            <consortium name="The Broad Institute Genome Sequencing Platform"/>
            <person name="Earl A."/>
            <person name="Ward D."/>
            <person name="Feldgarden M."/>
            <person name="Gevers D."/>
            <person name="Daigneault M."/>
            <person name="Strauss J."/>
            <person name="Allen-Vercoe E."/>
            <person name="Young S.K."/>
            <person name="Zeng Q."/>
            <person name="Gargeya S."/>
            <person name="Fitzgerald M."/>
            <person name="Haas B."/>
            <person name="Abouelleil A."/>
            <person name="Alvarado L."/>
            <person name="Arachchi H.M."/>
            <person name="Berlin A."/>
            <person name="Brown A."/>
            <person name="Chapman S.B."/>
            <person name="Chen Z."/>
            <person name="Dunbar C."/>
            <person name="Freedman E."/>
            <person name="Gearin G."/>
            <person name="Gellesch M."/>
            <person name="Goldberg J."/>
            <person name="Griggs A."/>
            <person name="Gujja S."/>
            <person name="Heiman D."/>
            <person name="Howarth C."/>
            <person name="Larson L."/>
            <person name="Lui A."/>
            <person name="MacDonald P.J.P."/>
            <person name="Montmayeur A."/>
            <person name="Murphy C."/>
            <person name="Neiman D."/>
            <person name="Pearson M."/>
            <person name="Priest M."/>
            <person name="Roberts A."/>
            <person name="Saif S."/>
            <person name="Shea T."/>
            <person name="Shenoy N."/>
            <person name="Sisk P."/>
            <person name="Stolte C."/>
            <person name="Sykes S."/>
            <person name="Wortman J."/>
            <person name="Nusbaum C."/>
            <person name="Birren B."/>
        </authorList>
    </citation>
    <scope>NUCLEOTIDE SEQUENCE [LARGE SCALE GENOMIC DNA]</scope>
    <source>
        <strain evidence="9 10">1_3_50AFAA</strain>
    </source>
</reference>
<evidence type="ECO:0000256" key="3">
    <source>
        <dbReference type="ARBA" id="ARBA00022475"/>
    </source>
</evidence>
<dbReference type="GO" id="GO:0055085">
    <property type="term" value="P:transmembrane transport"/>
    <property type="evidence" value="ECO:0007669"/>
    <property type="project" value="InterPro"/>
</dbReference>
<dbReference type="EMBL" id="ADLO01000056">
    <property type="protein sequence ID" value="KGF55564.1"/>
    <property type="molecule type" value="Genomic_DNA"/>
</dbReference>
<dbReference type="InterPro" id="IPR045621">
    <property type="entry name" value="BPD_transp_1_N"/>
</dbReference>
<feature type="transmembrane region" description="Helical" evidence="7">
    <location>
        <begin position="280"/>
        <end position="302"/>
    </location>
</feature>
<keyword evidence="10" id="KW-1185">Reference proteome</keyword>
<evidence type="ECO:0000256" key="4">
    <source>
        <dbReference type="ARBA" id="ARBA00022692"/>
    </source>
</evidence>
<gene>
    <name evidence="9" type="ORF">HMPREF9460_01877</name>
</gene>
<keyword evidence="5 7" id="KW-1133">Transmembrane helix</keyword>
<feature type="transmembrane region" description="Helical" evidence="7">
    <location>
        <begin position="108"/>
        <end position="130"/>
    </location>
</feature>
<evidence type="ECO:0000259" key="8">
    <source>
        <dbReference type="PROSITE" id="PS50928"/>
    </source>
</evidence>
<dbReference type="InterPro" id="IPR000515">
    <property type="entry name" value="MetI-like"/>
</dbReference>